<feature type="region of interest" description="Disordered" evidence="2">
    <location>
        <begin position="50"/>
        <end position="163"/>
    </location>
</feature>
<keyword evidence="3" id="KW-0472">Membrane</keyword>
<proteinExistence type="predicted"/>
<gene>
    <name evidence="5" type="primary">yokF</name>
    <name evidence="5" type="ORF">NCTC12218_04457</name>
</gene>
<dbReference type="InterPro" id="IPR029050">
    <property type="entry name" value="Immunoprotect_excell_Ig-like"/>
</dbReference>
<organism evidence="5">
    <name type="scientific">Staphylococcus schleiferi</name>
    <dbReference type="NCBI Taxonomy" id="1295"/>
    <lineage>
        <taxon>Bacteria</taxon>
        <taxon>Bacillati</taxon>
        <taxon>Bacillota</taxon>
        <taxon>Bacilli</taxon>
        <taxon>Bacillales</taxon>
        <taxon>Staphylococcaceae</taxon>
        <taxon>Staphylococcus</taxon>
    </lineage>
</organism>
<accession>A0A7Z7W257</accession>
<feature type="region of interest" description="Disordered" evidence="2">
    <location>
        <begin position="1"/>
        <end position="20"/>
    </location>
</feature>
<keyword evidence="5" id="KW-0540">Nuclease</keyword>
<evidence type="ECO:0000256" key="1">
    <source>
        <dbReference type="ARBA" id="ARBA00022729"/>
    </source>
</evidence>
<feature type="region of interest" description="Disordered" evidence="2">
    <location>
        <begin position="453"/>
        <end position="563"/>
    </location>
</feature>
<evidence type="ECO:0000259" key="4">
    <source>
        <dbReference type="SMART" id="SM00894"/>
    </source>
</evidence>
<dbReference type="InterPro" id="IPR008613">
    <property type="entry name" value="Excalibur_Ca-bd_domain"/>
</dbReference>
<keyword evidence="5" id="KW-0255">Endonuclease</keyword>
<feature type="domain" description="Excalibur calcium-binding" evidence="4">
    <location>
        <begin position="164"/>
        <end position="200"/>
    </location>
</feature>
<dbReference type="Gene3D" id="2.60.40.1240">
    <property type="match status" value="1"/>
</dbReference>
<dbReference type="Pfam" id="PF05901">
    <property type="entry name" value="Excalibur"/>
    <property type="match status" value="1"/>
</dbReference>
<dbReference type="SMART" id="SM00894">
    <property type="entry name" value="Excalibur"/>
    <property type="match status" value="1"/>
</dbReference>
<keyword evidence="3" id="KW-1133">Transmembrane helix</keyword>
<sequence length="563" mass="62186">MNTENNKNQNQSAKNSERRGMLKGCGGCLISFIILIILLSACSMMFSNNDNSTSNQSSKTQLTQKDEDKSENMPEEKSESETDKDLQSTEEVPANENTENNQHEIDEITTTDQSDDEINTSNVAEEESQDDLKDDLKEKQQPSDHHQSTQPKTSPSTETNKQQSFANCKQLRQVYPNGVTADHPAYRPHLDRDKDKRAWEPDKILNNKRIEFKLYLALCTNHIVNNEGDFLGMSNQFKSEEERRQWEQFQAFQNQQNQQNQQYGQKKSKKGWFWGCGGCLVLFILIIIGISACTAGITGNLGGNSSKETNKTHKIGETVKNGDLEVTVNSVETMKSVGPSLAPTNAKGIFVVADVTIKNKGKEALTIDSSMFKLKSGDKTFEADNTGSMSANQSDNGSIENSFFLQRINPDSTAQGKIVFDVSENIANAKDKKLEVISSLFSVKKITFDLSDAKKTSKAKKDKQDTEVAVASSNSDNVSYEASATTPATTSSADTDSEDSEKSSKDEDKQNASKSDNSSVEKSESNEETAPVEPMPHSKPTTSEAPPSQNIHNEDSMYDASTE</sequence>
<dbReference type="GO" id="GO:0004519">
    <property type="term" value="F:endonuclease activity"/>
    <property type="evidence" value="ECO:0007669"/>
    <property type="project" value="UniProtKB-KW"/>
</dbReference>
<evidence type="ECO:0000256" key="3">
    <source>
        <dbReference type="SAM" id="Phobius"/>
    </source>
</evidence>
<feature type="compositionally biased region" description="Low complexity" evidence="2">
    <location>
        <begin position="1"/>
        <end position="14"/>
    </location>
</feature>
<reference evidence="5" key="1">
    <citation type="submission" date="2018-06" db="EMBL/GenBank/DDBJ databases">
        <authorList>
            <consortium name="Pathogen Informatics"/>
            <person name="Doyle S."/>
        </authorList>
    </citation>
    <scope>NUCLEOTIDE SEQUENCE [LARGE SCALE GENOMIC DNA]</scope>
    <source>
        <strain evidence="5">NCTC12218</strain>
    </source>
</reference>
<keyword evidence="1" id="KW-0732">Signal</keyword>
<feature type="transmembrane region" description="Helical" evidence="3">
    <location>
        <begin position="272"/>
        <end position="297"/>
    </location>
</feature>
<dbReference type="InterPro" id="IPR029051">
    <property type="entry name" value="DUF4352"/>
</dbReference>
<feature type="compositionally biased region" description="Acidic residues" evidence="2">
    <location>
        <begin position="107"/>
        <end position="129"/>
    </location>
</feature>
<dbReference type="Pfam" id="PF11611">
    <property type="entry name" value="DUF4352"/>
    <property type="match status" value="1"/>
</dbReference>
<feature type="compositionally biased region" description="Polar residues" evidence="2">
    <location>
        <begin position="539"/>
        <end position="551"/>
    </location>
</feature>
<dbReference type="GO" id="GO:0016787">
    <property type="term" value="F:hydrolase activity"/>
    <property type="evidence" value="ECO:0007669"/>
    <property type="project" value="UniProtKB-KW"/>
</dbReference>
<evidence type="ECO:0000313" key="5">
    <source>
        <dbReference type="EMBL" id="SUN31820.1"/>
    </source>
</evidence>
<evidence type="ECO:0000256" key="2">
    <source>
        <dbReference type="SAM" id="MobiDB-lite"/>
    </source>
</evidence>
<feature type="compositionally biased region" description="Low complexity" evidence="2">
    <location>
        <begin position="468"/>
        <end position="494"/>
    </location>
</feature>
<name>A0A7Z7W257_STASC</name>
<dbReference type="EMBL" id="UHEF01000003">
    <property type="protein sequence ID" value="SUN31820.1"/>
    <property type="molecule type" value="Genomic_DNA"/>
</dbReference>
<feature type="transmembrane region" description="Helical" evidence="3">
    <location>
        <begin position="21"/>
        <end position="46"/>
    </location>
</feature>
<comment type="caution">
    <text evidence="5">The sequence shown here is derived from an EMBL/GenBank/DDBJ whole genome shotgun (WGS) entry which is preliminary data.</text>
</comment>
<dbReference type="AlphaFoldDB" id="A0A7Z7W257"/>
<keyword evidence="5" id="KW-0378">Hydrolase</keyword>
<dbReference type="EC" id="3.1.-.-" evidence="5"/>
<feature type="compositionally biased region" description="Low complexity" evidence="2">
    <location>
        <begin position="50"/>
        <end position="63"/>
    </location>
</feature>
<keyword evidence="3" id="KW-0812">Transmembrane</keyword>
<feature type="compositionally biased region" description="Basic and acidic residues" evidence="2">
    <location>
        <begin position="130"/>
        <end position="147"/>
    </location>
</feature>
<protein>
    <submittedName>
        <fullName evidence="5">SPBc2 prophage-derived endonuclease yokF</fullName>
        <ecNumber evidence="5">3.1.-.-</ecNumber>
    </submittedName>
</protein>
<feature type="compositionally biased region" description="Polar residues" evidence="2">
    <location>
        <begin position="148"/>
        <end position="163"/>
    </location>
</feature>
<feature type="compositionally biased region" description="Basic and acidic residues" evidence="2">
    <location>
        <begin position="64"/>
        <end position="87"/>
    </location>
</feature>
<feature type="compositionally biased region" description="Basic and acidic residues" evidence="2">
    <location>
        <begin position="500"/>
        <end position="511"/>
    </location>
</feature>